<reference evidence="4 5" key="1">
    <citation type="submission" date="2014-08" db="EMBL/GenBank/DDBJ databases">
        <title>Comparative genomics of the Paenibacillus odorifer group.</title>
        <authorList>
            <person name="den Bakker H.C."/>
            <person name="Tsai Y.-C."/>
            <person name="Martin N."/>
            <person name="Korlach J."/>
            <person name="Wiedmann M."/>
        </authorList>
    </citation>
    <scope>NUCLEOTIDE SEQUENCE [LARGE SCALE GENOMIC DNA]</scope>
    <source>
        <strain evidence="4 5">DSM 15220</strain>
    </source>
</reference>
<keyword evidence="2" id="KW-1133">Transmembrane helix</keyword>
<dbReference type="eggNOG" id="ENOG5033A46">
    <property type="taxonomic scope" value="Bacteria"/>
</dbReference>
<gene>
    <name evidence="4" type="ORF">PGRAT_16645</name>
</gene>
<dbReference type="AlphaFoldDB" id="A0A089M9N4"/>
<dbReference type="InterPro" id="IPR025241">
    <property type="entry name" value="DUF4190"/>
</dbReference>
<dbReference type="RefSeq" id="WP_025706383.1">
    <property type="nucleotide sequence ID" value="NZ_CP009287.1"/>
</dbReference>
<dbReference type="STRING" id="189425.PGRAT_16645"/>
<feature type="transmembrane region" description="Helical" evidence="2">
    <location>
        <begin position="71"/>
        <end position="101"/>
    </location>
</feature>
<feature type="domain" description="DUF4190" evidence="3">
    <location>
        <begin position="27"/>
        <end position="89"/>
    </location>
</feature>
<evidence type="ECO:0000256" key="1">
    <source>
        <dbReference type="SAM" id="MobiDB-lite"/>
    </source>
</evidence>
<dbReference type="EMBL" id="CP009287">
    <property type="protein sequence ID" value="AIQ69075.1"/>
    <property type="molecule type" value="Genomic_DNA"/>
</dbReference>
<proteinExistence type="predicted"/>
<evidence type="ECO:0000313" key="5">
    <source>
        <dbReference type="Proteomes" id="UP000029500"/>
    </source>
</evidence>
<feature type="region of interest" description="Disordered" evidence="1">
    <location>
        <begin position="1"/>
        <end position="20"/>
    </location>
</feature>
<feature type="transmembrane region" description="Helical" evidence="2">
    <location>
        <begin position="28"/>
        <end position="59"/>
    </location>
</feature>
<evidence type="ECO:0000313" key="4">
    <source>
        <dbReference type="EMBL" id="AIQ69075.1"/>
    </source>
</evidence>
<dbReference type="Pfam" id="PF13828">
    <property type="entry name" value="DUF4190"/>
    <property type="match status" value="1"/>
</dbReference>
<accession>A0A089M9N4</accession>
<keyword evidence="2" id="KW-0472">Membrane</keyword>
<keyword evidence="5" id="KW-1185">Reference proteome</keyword>
<name>A0A089M9N4_9BACL</name>
<evidence type="ECO:0000259" key="3">
    <source>
        <dbReference type="Pfam" id="PF13828"/>
    </source>
</evidence>
<protein>
    <recommendedName>
        <fullName evidence="3">DUF4190 domain-containing protein</fullName>
    </recommendedName>
</protein>
<dbReference type="OrthoDB" id="1955244at2"/>
<organism evidence="4 5">
    <name type="scientific">Paenibacillus graminis</name>
    <dbReference type="NCBI Taxonomy" id="189425"/>
    <lineage>
        <taxon>Bacteria</taxon>
        <taxon>Bacillati</taxon>
        <taxon>Bacillota</taxon>
        <taxon>Bacilli</taxon>
        <taxon>Bacillales</taxon>
        <taxon>Paenibacillaceae</taxon>
        <taxon>Paenibacillus</taxon>
    </lineage>
</organism>
<dbReference type="Proteomes" id="UP000029500">
    <property type="component" value="Chromosome"/>
</dbReference>
<dbReference type="KEGG" id="pgm:PGRAT_16645"/>
<dbReference type="HOGENOM" id="CLU_159967_0_0_9"/>
<sequence>MSYQPPPFGNQEYYTPPPPPAKTNGKSIAALVLGILSVVTPYIGLLFGIIAIILSAISLKEIRTRYEQGKGMAIAGLVCGIVGTIIYAVIIALIIIAVIFLNDYDGGFNAFNSFNNI</sequence>
<evidence type="ECO:0000256" key="2">
    <source>
        <dbReference type="SAM" id="Phobius"/>
    </source>
</evidence>
<keyword evidence="2" id="KW-0812">Transmembrane</keyword>